<protein>
    <recommendedName>
        <fullName evidence="2">FUSC family protein</fullName>
    </recommendedName>
</protein>
<organism evidence="1">
    <name type="scientific">Microbacterium sp. LWS13-1.2</name>
    <dbReference type="NCBI Taxonomy" id="3135264"/>
    <lineage>
        <taxon>Bacteria</taxon>
        <taxon>Bacillati</taxon>
        <taxon>Actinomycetota</taxon>
        <taxon>Actinomycetes</taxon>
        <taxon>Micrococcales</taxon>
        <taxon>Microbacteriaceae</taxon>
        <taxon>Microbacterium</taxon>
    </lineage>
</organism>
<sequence length="88" mass="9434">MPRKSSGRRFAADLTHAVSSLFRLAPAPAPRWAIGLRAAVAMTVPIAVMTLLDRPDLGFQAATGAFVALYATHLPVLERPLSSSPPRR</sequence>
<name>A0AAU6SER0_9MICO</name>
<accession>A0AAU6SER0</accession>
<dbReference type="AlphaFoldDB" id="A0AAU6SER0"/>
<dbReference type="RefSeq" id="WP_349429124.1">
    <property type="nucleotide sequence ID" value="NZ_CP151632.1"/>
</dbReference>
<dbReference type="EMBL" id="CP151632">
    <property type="protein sequence ID" value="WZO35385.1"/>
    <property type="molecule type" value="Genomic_DNA"/>
</dbReference>
<evidence type="ECO:0008006" key="2">
    <source>
        <dbReference type="Google" id="ProtNLM"/>
    </source>
</evidence>
<proteinExistence type="predicted"/>
<gene>
    <name evidence="1" type="ORF">MRBLWS13_003086</name>
</gene>
<reference evidence="1" key="1">
    <citation type="submission" date="2024-04" db="EMBL/GenBank/DDBJ databases">
        <authorList>
            <person name="Roder T."/>
            <person name="Oberhansli S."/>
            <person name="Kreuzer M."/>
        </authorList>
    </citation>
    <scope>NUCLEOTIDE SEQUENCE</scope>
    <source>
        <strain evidence="1">LWS13-1.2</strain>
    </source>
</reference>
<evidence type="ECO:0000313" key="1">
    <source>
        <dbReference type="EMBL" id="WZO35385.1"/>
    </source>
</evidence>